<dbReference type="SUPFAM" id="SSF46689">
    <property type="entry name" value="Homeodomain-like"/>
    <property type="match status" value="1"/>
</dbReference>
<dbReference type="Proteomes" id="UP000661607">
    <property type="component" value="Unassembled WGS sequence"/>
</dbReference>
<reference evidence="4 5" key="1">
    <citation type="submission" date="2020-10" db="EMBL/GenBank/DDBJ databases">
        <title>Sequencing the genomes of 1000 actinobacteria strains.</title>
        <authorList>
            <person name="Klenk H.-P."/>
        </authorList>
    </citation>
    <scope>NUCLEOTIDE SEQUENCE [LARGE SCALE GENOMIC DNA]</scope>
    <source>
        <strain evidence="4 5">DSM 43748</strain>
    </source>
</reference>
<dbReference type="PANTHER" id="PTHR30055:SF226">
    <property type="entry name" value="HTH-TYPE TRANSCRIPTIONAL REGULATOR PKSA"/>
    <property type="match status" value="1"/>
</dbReference>
<name>A0ABR9KU55_9ACTN</name>
<gene>
    <name evidence="4" type="ORF">H4W81_008342</name>
</gene>
<dbReference type="EMBL" id="JADBEF010000001">
    <property type="protein sequence ID" value="MBE1565563.1"/>
    <property type="molecule type" value="Genomic_DNA"/>
</dbReference>
<organism evidence="4 5">
    <name type="scientific">Nonomuraea africana</name>
    <dbReference type="NCBI Taxonomy" id="46171"/>
    <lineage>
        <taxon>Bacteria</taxon>
        <taxon>Bacillati</taxon>
        <taxon>Actinomycetota</taxon>
        <taxon>Actinomycetes</taxon>
        <taxon>Streptosporangiales</taxon>
        <taxon>Streptosporangiaceae</taxon>
        <taxon>Nonomuraea</taxon>
    </lineage>
</organism>
<dbReference type="PRINTS" id="PR00455">
    <property type="entry name" value="HTHTETR"/>
</dbReference>
<dbReference type="InterPro" id="IPR041583">
    <property type="entry name" value="TetR_C_31"/>
</dbReference>
<evidence type="ECO:0000256" key="1">
    <source>
        <dbReference type="ARBA" id="ARBA00023125"/>
    </source>
</evidence>
<dbReference type="Pfam" id="PF00440">
    <property type="entry name" value="TetR_N"/>
    <property type="match status" value="1"/>
</dbReference>
<keyword evidence="1 2" id="KW-0238">DNA-binding</keyword>
<dbReference type="InterPro" id="IPR001647">
    <property type="entry name" value="HTH_TetR"/>
</dbReference>
<dbReference type="InterPro" id="IPR036271">
    <property type="entry name" value="Tet_transcr_reg_TetR-rel_C_sf"/>
</dbReference>
<evidence type="ECO:0000259" key="3">
    <source>
        <dbReference type="PROSITE" id="PS50977"/>
    </source>
</evidence>
<feature type="domain" description="HTH tetR-type" evidence="3">
    <location>
        <begin position="7"/>
        <end position="67"/>
    </location>
</feature>
<dbReference type="SUPFAM" id="SSF48498">
    <property type="entry name" value="Tetracyclin repressor-like, C-terminal domain"/>
    <property type="match status" value="1"/>
</dbReference>
<dbReference type="Pfam" id="PF17940">
    <property type="entry name" value="TetR_C_31"/>
    <property type="match status" value="1"/>
</dbReference>
<dbReference type="PROSITE" id="PS50977">
    <property type="entry name" value="HTH_TETR_2"/>
    <property type="match status" value="1"/>
</dbReference>
<accession>A0ABR9KU55</accession>
<keyword evidence="5" id="KW-1185">Reference proteome</keyword>
<feature type="DNA-binding region" description="H-T-H motif" evidence="2">
    <location>
        <begin position="30"/>
        <end position="49"/>
    </location>
</feature>
<dbReference type="Gene3D" id="1.10.357.10">
    <property type="entry name" value="Tetracycline Repressor, domain 2"/>
    <property type="match status" value="1"/>
</dbReference>
<proteinExistence type="predicted"/>
<evidence type="ECO:0000313" key="4">
    <source>
        <dbReference type="EMBL" id="MBE1565563.1"/>
    </source>
</evidence>
<sequence length="198" mass="21457">MPHVSAAERRPQLVEAAIDLMAREGVAAGSTRAVAAELGVAQATVHYTFGSKQELYRAVLEELTRALVEQVAAATPAEAGFEETFDAVVEALWHTVQAQPRRYLLLMELHTHALRDPYLREVVVGYVRGLDELASQLVADAGARTGQHLAQPPLTVARFFLSAFDGIVLRFLTDDDAESAATALRRLRQAALALATSP</sequence>
<dbReference type="RefSeq" id="WP_192779745.1">
    <property type="nucleotide sequence ID" value="NZ_BAAASY010000016.1"/>
</dbReference>
<dbReference type="InterPro" id="IPR050109">
    <property type="entry name" value="HTH-type_TetR-like_transc_reg"/>
</dbReference>
<comment type="caution">
    <text evidence="4">The sequence shown here is derived from an EMBL/GenBank/DDBJ whole genome shotgun (WGS) entry which is preliminary data.</text>
</comment>
<dbReference type="PANTHER" id="PTHR30055">
    <property type="entry name" value="HTH-TYPE TRANSCRIPTIONAL REGULATOR RUTR"/>
    <property type="match status" value="1"/>
</dbReference>
<protein>
    <submittedName>
        <fullName evidence="4">AcrR family transcriptional regulator</fullName>
    </submittedName>
</protein>
<evidence type="ECO:0000256" key="2">
    <source>
        <dbReference type="PROSITE-ProRule" id="PRU00335"/>
    </source>
</evidence>
<evidence type="ECO:0000313" key="5">
    <source>
        <dbReference type="Proteomes" id="UP000661607"/>
    </source>
</evidence>
<dbReference type="InterPro" id="IPR009057">
    <property type="entry name" value="Homeodomain-like_sf"/>
</dbReference>